<organism evidence="2">
    <name type="scientific">Iridovirus sp</name>
    <dbReference type="NCBI Taxonomy" id="135728"/>
    <lineage>
        <taxon>Viruses</taxon>
        <taxon>Varidnaviria</taxon>
        <taxon>Bamfordvirae</taxon>
        <taxon>Nucleocytoviricota</taxon>
        <taxon>Megaviricetes</taxon>
        <taxon>Pimascovirales</taxon>
        <taxon>Pimascovirales incertae sedis</taxon>
        <taxon>Iridoviridae</taxon>
        <taxon>Betairidovirinae</taxon>
        <taxon>Iridovirus</taxon>
    </lineage>
</organism>
<name>A0AAU7YBD2_9VIRU</name>
<reference evidence="2" key="1">
    <citation type="submission" date="2024-05" db="EMBL/GenBank/DDBJ databases">
        <title>Complete genomes of an iridovirus, and two densoviruses identified in lab reared social spiders in California, USA.</title>
        <authorList>
            <person name="Millerwise S."/>
            <person name="Lund M.C."/>
            <person name="Schmidlin K."/>
            <person name="Kraberger S."/>
            <person name="Harrison J."/>
            <person name="Cease A."/>
            <person name="Pinter-Wollman N."/>
            <person name="Varsani A."/>
        </authorList>
    </citation>
    <scope>NUCLEOTIDE SEQUENCE</scope>
    <source>
        <strain evidence="2">SocP20</strain>
    </source>
</reference>
<proteinExistence type="predicted"/>
<dbReference type="EMBL" id="PP847201">
    <property type="protein sequence ID" value="XBY85709.1"/>
    <property type="molecule type" value="Genomic_DNA"/>
</dbReference>
<keyword evidence="1" id="KW-0812">Transmembrane</keyword>
<evidence type="ECO:0000313" key="2">
    <source>
        <dbReference type="EMBL" id="XBY85709.1"/>
    </source>
</evidence>
<protein>
    <submittedName>
        <fullName evidence="2">Uncharacterized protein</fullName>
    </submittedName>
</protein>
<sequence length="62" mass="6932">MSDFSNSIVFLIFLIFPFSQIVYKLFANNIFETTFPKKVPTSPIGPPLHLKVTSISSILSPT</sequence>
<accession>A0AAU7YBD2</accession>
<keyword evidence="1" id="KW-0472">Membrane</keyword>
<keyword evidence="1" id="KW-1133">Transmembrane helix</keyword>
<evidence type="ECO:0000256" key="1">
    <source>
        <dbReference type="SAM" id="Phobius"/>
    </source>
</evidence>
<feature type="transmembrane region" description="Helical" evidence="1">
    <location>
        <begin position="6"/>
        <end position="27"/>
    </location>
</feature>